<dbReference type="InterPro" id="IPR044662">
    <property type="entry name" value="HS1/DABB1-like"/>
</dbReference>
<dbReference type="SMART" id="SM00886">
    <property type="entry name" value="Dabb"/>
    <property type="match status" value="2"/>
</dbReference>
<dbReference type="Proteomes" id="UP000594638">
    <property type="component" value="Unassembled WGS sequence"/>
</dbReference>
<keyword evidence="4" id="KW-1185">Reference proteome</keyword>
<dbReference type="Gramene" id="OE9A035964T1">
    <property type="protein sequence ID" value="OE9A035964C1"/>
    <property type="gene ID" value="OE9A035964"/>
</dbReference>
<comment type="subunit">
    <text evidence="1">Homodimer.</text>
</comment>
<dbReference type="OrthoDB" id="26970at2759"/>
<evidence type="ECO:0000313" key="4">
    <source>
        <dbReference type="Proteomes" id="UP000594638"/>
    </source>
</evidence>
<dbReference type="PANTHER" id="PTHR33178">
    <property type="match status" value="1"/>
</dbReference>
<reference evidence="3 4" key="1">
    <citation type="submission" date="2019-12" db="EMBL/GenBank/DDBJ databases">
        <authorList>
            <person name="Alioto T."/>
            <person name="Alioto T."/>
            <person name="Gomez Garrido J."/>
        </authorList>
    </citation>
    <scope>NUCLEOTIDE SEQUENCE [LARGE SCALE GENOMIC DNA]</scope>
</reference>
<dbReference type="Pfam" id="PF07876">
    <property type="entry name" value="Dabb"/>
    <property type="match status" value="2"/>
</dbReference>
<protein>
    <recommendedName>
        <fullName evidence="2">Stress-response A/B barrel domain-containing protein</fullName>
    </recommendedName>
</protein>
<evidence type="ECO:0000313" key="3">
    <source>
        <dbReference type="EMBL" id="CAA3021168.1"/>
    </source>
</evidence>
<gene>
    <name evidence="3" type="ORF">OLEA9_A035964</name>
</gene>
<dbReference type="InterPro" id="IPR011008">
    <property type="entry name" value="Dimeric_a/b-barrel"/>
</dbReference>
<feature type="domain" description="Stress-response A/B barrel" evidence="2">
    <location>
        <begin position="181"/>
        <end position="275"/>
    </location>
</feature>
<sequence length="276" mass="30072">MLCVSTRAASARTHFLSSSFTATATATATASFSAATLKPFYYKPFKSRFHPSIKMLSSSNSDPNPKPSEFVEHVVLFKVRQDADPSAINAMVNNLNGLASLDPVLHLKAGPIARVRSSSLSFTHMLHSRHRSKPDLGSYADHPAHISVVTNYVRPIIDDVMAVDWASDDITGSVIVPHGSAMRFTFLKLKEGVEESGKNEIFGVVKGIKDKFPSIEQLSVGENFSPGRAKGFSIGSVAVFKGMTELEALDSDSEVANEQKDKVREFLDSVLVLDFH</sequence>
<dbReference type="PANTHER" id="PTHR33178:SF3">
    <property type="entry name" value="STRESS-RESPONSE A_B BARREL DOMAIN-CONTAINING PROTEIN UP3"/>
    <property type="match status" value="1"/>
</dbReference>
<proteinExistence type="predicted"/>
<organism evidence="3 4">
    <name type="scientific">Olea europaea subsp. europaea</name>
    <dbReference type="NCBI Taxonomy" id="158383"/>
    <lineage>
        <taxon>Eukaryota</taxon>
        <taxon>Viridiplantae</taxon>
        <taxon>Streptophyta</taxon>
        <taxon>Embryophyta</taxon>
        <taxon>Tracheophyta</taxon>
        <taxon>Spermatophyta</taxon>
        <taxon>Magnoliopsida</taxon>
        <taxon>eudicotyledons</taxon>
        <taxon>Gunneridae</taxon>
        <taxon>Pentapetalae</taxon>
        <taxon>asterids</taxon>
        <taxon>lamiids</taxon>
        <taxon>Lamiales</taxon>
        <taxon>Oleaceae</taxon>
        <taxon>Oleeae</taxon>
        <taxon>Olea</taxon>
    </lineage>
</organism>
<accession>A0A8S0UR83</accession>
<dbReference type="Gene3D" id="3.30.70.100">
    <property type="match status" value="2"/>
</dbReference>
<dbReference type="AlphaFoldDB" id="A0A8S0UR83"/>
<dbReference type="PROSITE" id="PS51502">
    <property type="entry name" value="S_R_A_B_BARREL"/>
    <property type="match status" value="2"/>
</dbReference>
<feature type="domain" description="Stress-response A/B barrel" evidence="2">
    <location>
        <begin position="71"/>
        <end position="165"/>
    </location>
</feature>
<dbReference type="SUPFAM" id="SSF54909">
    <property type="entry name" value="Dimeric alpha+beta barrel"/>
    <property type="match status" value="2"/>
</dbReference>
<dbReference type="InterPro" id="IPR013097">
    <property type="entry name" value="Dabb"/>
</dbReference>
<dbReference type="EMBL" id="CACTIH010009050">
    <property type="protein sequence ID" value="CAA3021168.1"/>
    <property type="molecule type" value="Genomic_DNA"/>
</dbReference>
<evidence type="ECO:0000256" key="1">
    <source>
        <dbReference type="ARBA" id="ARBA00011738"/>
    </source>
</evidence>
<evidence type="ECO:0000259" key="2">
    <source>
        <dbReference type="PROSITE" id="PS51502"/>
    </source>
</evidence>
<name>A0A8S0UR83_OLEEU</name>
<comment type="caution">
    <text evidence="3">The sequence shown here is derived from an EMBL/GenBank/DDBJ whole genome shotgun (WGS) entry which is preliminary data.</text>
</comment>